<dbReference type="EMBL" id="JAODIR010000113">
    <property type="protein sequence ID" value="MDD2169203.1"/>
    <property type="molecule type" value="Genomic_DNA"/>
</dbReference>
<reference evidence="1" key="1">
    <citation type="submission" date="2022-09" db="EMBL/GenBank/DDBJ databases">
        <title>Molecular characterization of Glaesserella parasuis strains circulating in commercial swine farms using whole-genome sequencing.</title>
        <authorList>
            <person name="Mugabi R."/>
            <person name="Clavijo M."/>
            <person name="Li G."/>
        </authorList>
    </citation>
    <scope>NUCLEOTIDE SEQUENCE</scope>
    <source>
        <strain evidence="1">0435-53</strain>
    </source>
</reference>
<accession>A0AA42JJI4</accession>
<organism evidence="1 2">
    <name type="scientific">Glaesserella parasuis</name>
    <name type="common">Haemophilus parasuis</name>
    <dbReference type="NCBI Taxonomy" id="738"/>
    <lineage>
        <taxon>Bacteria</taxon>
        <taxon>Pseudomonadati</taxon>
        <taxon>Pseudomonadota</taxon>
        <taxon>Gammaproteobacteria</taxon>
        <taxon>Pasteurellales</taxon>
        <taxon>Pasteurellaceae</taxon>
        <taxon>Glaesserella</taxon>
    </lineage>
</organism>
<dbReference type="AlphaFoldDB" id="A0AA42JJI4"/>
<evidence type="ECO:0000313" key="1">
    <source>
        <dbReference type="EMBL" id="MDD2169203.1"/>
    </source>
</evidence>
<evidence type="ECO:0000313" key="2">
    <source>
        <dbReference type="Proteomes" id="UP001148834"/>
    </source>
</evidence>
<sequence>TYRFINYIGIVKDYLNGIISSKEIPYQISLFNRVELSDKVARVFREPLDSSCFNYTVVENNKCKLVYLDQNVISNGFEDKDRIKEILDRNNLIMIYSPNHLEEVNRLPNEDEVNRFLNLLRELTKNYCLLPKPNGAVDEHILAIEDPIFSLKRVRYYQDVSIAFENHTREGVFDREFLFPEYENKEHKDMIANENDIFNSLTNEEFSRVSFNVFGTSYNKSDFNVESINKEFLLKIKVMYKIMDLLGYKLEKKKNRYKAGAAYDPEHLVYALKCDYFVTNDKNLMCRAKQIVKFINLNVEILEYNEFINKFEGTLCKS</sequence>
<feature type="non-terminal residue" evidence="1">
    <location>
        <position position="1"/>
    </location>
</feature>
<protein>
    <submittedName>
        <fullName evidence="1">Uncharacterized protein</fullName>
    </submittedName>
</protein>
<dbReference type="Proteomes" id="UP001148834">
    <property type="component" value="Unassembled WGS sequence"/>
</dbReference>
<proteinExistence type="predicted"/>
<name>A0AA42JJI4_GLAPU</name>
<gene>
    <name evidence="1" type="ORF">N5925_11630</name>
</gene>
<comment type="caution">
    <text evidence="1">The sequence shown here is derived from an EMBL/GenBank/DDBJ whole genome shotgun (WGS) entry which is preliminary data.</text>
</comment>